<dbReference type="RefSeq" id="WP_344239510.1">
    <property type="nucleotide sequence ID" value="NZ_BAAAHH010000006.1"/>
</dbReference>
<evidence type="ECO:0000313" key="4">
    <source>
        <dbReference type="Proteomes" id="UP001500665"/>
    </source>
</evidence>
<sequence length="497" mass="53857">MIGKITRGSNVGNLIVYLYGPGRSSVHEDPHVVAGFRAPMELEPSISEGKRDLRPLISLLRQPVTALQESGYEQPVWQCSLRAAPEDPYLSDEQWAEIAEETLHRVGLVRAEDEAGCRWIAIRHADDHIHLVVTLAREDGHIPRLWNDKLKVRSACLAVEERYGLRRTASADRTATPRPTRAELEKAARQGRGEIPRQTLRKAVATAAAGAGGMEEFFGKLDEAGLLVAKRYSKLDASEVTGYKVGLPSDLAEDGQQVWFSGGKLAPELSLPKLLRRWADPALSVDLSFRPRAGRNAAEREALYRASAKAVTRTAQQFRWSSSPQVRADIAAATTGMLYTAAQATGNARLGDVADIYARAGREPYGRVAPLGGYSRGLRAASRLLAHAMGPESRKTYEMTVALIELISCLADLAEAVAEHRARQGRGAQAEAARLASEELKDMTKSRAHTLAQSGPLLPEALAAASFPTPPTGGIVWSNPPPTRPGPSTGRGRGRGR</sequence>
<dbReference type="InterPro" id="IPR005094">
    <property type="entry name" value="Endonuclease_MobA/VirD2"/>
</dbReference>
<keyword evidence="4" id="KW-1185">Reference proteome</keyword>
<feature type="domain" description="MobA/VirD2-like nuclease" evidence="2">
    <location>
        <begin position="73"/>
        <end position="165"/>
    </location>
</feature>
<gene>
    <name evidence="3" type="ORF">GCM10009550_21990</name>
</gene>
<protein>
    <submittedName>
        <fullName evidence="3">Relaxase/mobilization nuclease domain-containing protein</fullName>
    </submittedName>
</protein>
<accession>A0ABN1QSP8</accession>
<evidence type="ECO:0000313" key="3">
    <source>
        <dbReference type="EMBL" id="GAA0946939.1"/>
    </source>
</evidence>
<name>A0ABN1QSP8_9ACTN</name>
<feature type="region of interest" description="Disordered" evidence="1">
    <location>
        <begin position="464"/>
        <end position="497"/>
    </location>
</feature>
<evidence type="ECO:0000256" key="1">
    <source>
        <dbReference type="SAM" id="MobiDB-lite"/>
    </source>
</evidence>
<dbReference type="Proteomes" id="UP001500665">
    <property type="component" value="Unassembled WGS sequence"/>
</dbReference>
<evidence type="ECO:0000259" key="2">
    <source>
        <dbReference type="Pfam" id="PF03432"/>
    </source>
</evidence>
<dbReference type="Pfam" id="PF03432">
    <property type="entry name" value="Relaxase"/>
    <property type="match status" value="1"/>
</dbReference>
<proteinExistence type="predicted"/>
<dbReference type="EMBL" id="BAAAHH010000006">
    <property type="protein sequence ID" value="GAA0946939.1"/>
    <property type="molecule type" value="Genomic_DNA"/>
</dbReference>
<organism evidence="3 4">
    <name type="scientific">Actinocorallia libanotica</name>
    <dbReference type="NCBI Taxonomy" id="46162"/>
    <lineage>
        <taxon>Bacteria</taxon>
        <taxon>Bacillati</taxon>
        <taxon>Actinomycetota</taxon>
        <taxon>Actinomycetes</taxon>
        <taxon>Streptosporangiales</taxon>
        <taxon>Thermomonosporaceae</taxon>
        <taxon>Actinocorallia</taxon>
    </lineage>
</organism>
<reference evidence="3 4" key="1">
    <citation type="journal article" date="2019" name="Int. J. Syst. Evol. Microbiol.">
        <title>The Global Catalogue of Microorganisms (GCM) 10K type strain sequencing project: providing services to taxonomists for standard genome sequencing and annotation.</title>
        <authorList>
            <consortium name="The Broad Institute Genomics Platform"/>
            <consortium name="The Broad Institute Genome Sequencing Center for Infectious Disease"/>
            <person name="Wu L."/>
            <person name="Ma J."/>
        </authorList>
    </citation>
    <scope>NUCLEOTIDE SEQUENCE [LARGE SCALE GENOMIC DNA]</scope>
    <source>
        <strain evidence="3 4">JCM 10696</strain>
    </source>
</reference>
<comment type="caution">
    <text evidence="3">The sequence shown here is derived from an EMBL/GenBank/DDBJ whole genome shotgun (WGS) entry which is preliminary data.</text>
</comment>